<accession>A0A9D2LCZ2</accession>
<organism evidence="1 2">
    <name type="scientific">Candidatus Brachybacterium merdavium</name>
    <dbReference type="NCBI Taxonomy" id="2838513"/>
    <lineage>
        <taxon>Bacteria</taxon>
        <taxon>Bacillati</taxon>
        <taxon>Actinomycetota</taxon>
        <taxon>Actinomycetes</taxon>
        <taxon>Micrococcales</taxon>
        <taxon>Dermabacteraceae</taxon>
        <taxon>Brachybacterium</taxon>
    </lineage>
</organism>
<evidence type="ECO:0000313" key="2">
    <source>
        <dbReference type="Proteomes" id="UP000823823"/>
    </source>
</evidence>
<sequence>MTQRHLAGARILAQGLLDPGPGQAPTPTEVTRVFGAHQGQDVAGVMASLALRTGGELDPVLGAFDRGEIVRGYPMRGTVFAVAADTLAWLTQLCAAGPIRAATKRRPALGLEDAHVVRAEEVLEDVAAEHSTPGAGRGVLRAELLETWQRAGIPTDRGRGYHLLTHLISTGTAAYGPWRGNETAVVLARTWLPAGSDLEGSFNGEEEAAIAELARRYFTSHGPASVRDLAWWSKLPMGRIRSALPQIEEHLETGFADTDGRLHRDAATARGGGEQMWWRPGLAEEYARREKEAMRELLLPGFDELVLGYPDRLYLLDEAHHQALVPGRNGVFKRAAVRRGQVVATWGRTGSAGRRRLELQELVSVSDAQRRRLEKLFAAFPYTVA</sequence>
<comment type="caution">
    <text evidence="1">The sequence shown here is derived from an EMBL/GenBank/DDBJ whole genome shotgun (WGS) entry which is preliminary data.</text>
</comment>
<protein>
    <submittedName>
        <fullName evidence="1">Winged helix DNA-binding domain-containing protein</fullName>
    </submittedName>
</protein>
<dbReference type="Pfam" id="PF06224">
    <property type="entry name" value="AlkZ-like"/>
    <property type="match status" value="1"/>
</dbReference>
<dbReference type="PANTHER" id="PTHR38479">
    <property type="entry name" value="LMO0824 PROTEIN"/>
    <property type="match status" value="1"/>
</dbReference>
<keyword evidence="1" id="KW-0238">DNA-binding</keyword>
<dbReference type="EMBL" id="DWZH01000053">
    <property type="protein sequence ID" value="HJB10332.1"/>
    <property type="molecule type" value="Genomic_DNA"/>
</dbReference>
<dbReference type="Proteomes" id="UP000823823">
    <property type="component" value="Unassembled WGS sequence"/>
</dbReference>
<dbReference type="GO" id="GO:0003677">
    <property type="term" value="F:DNA binding"/>
    <property type="evidence" value="ECO:0007669"/>
    <property type="project" value="UniProtKB-KW"/>
</dbReference>
<proteinExistence type="predicted"/>
<dbReference type="AlphaFoldDB" id="A0A9D2LCZ2"/>
<gene>
    <name evidence="1" type="ORF">H9786_07340</name>
</gene>
<dbReference type="PANTHER" id="PTHR38479:SF2">
    <property type="entry name" value="WINGED HELIX DNA-BINDING DOMAIN-CONTAINING PROTEIN"/>
    <property type="match status" value="1"/>
</dbReference>
<name>A0A9D2LCZ2_9MICO</name>
<evidence type="ECO:0000313" key="1">
    <source>
        <dbReference type="EMBL" id="HJB10332.1"/>
    </source>
</evidence>
<reference evidence="1" key="2">
    <citation type="submission" date="2021-04" db="EMBL/GenBank/DDBJ databases">
        <authorList>
            <person name="Gilroy R."/>
        </authorList>
    </citation>
    <scope>NUCLEOTIDE SEQUENCE</scope>
    <source>
        <strain evidence="1">ChiHjej13B12-24818</strain>
    </source>
</reference>
<reference evidence="1" key="1">
    <citation type="journal article" date="2021" name="PeerJ">
        <title>Extensive microbial diversity within the chicken gut microbiome revealed by metagenomics and culture.</title>
        <authorList>
            <person name="Gilroy R."/>
            <person name="Ravi A."/>
            <person name="Getino M."/>
            <person name="Pursley I."/>
            <person name="Horton D.L."/>
            <person name="Alikhan N.F."/>
            <person name="Baker D."/>
            <person name="Gharbi K."/>
            <person name="Hall N."/>
            <person name="Watson M."/>
            <person name="Adriaenssens E.M."/>
            <person name="Foster-Nyarko E."/>
            <person name="Jarju S."/>
            <person name="Secka A."/>
            <person name="Antonio M."/>
            <person name="Oren A."/>
            <person name="Chaudhuri R.R."/>
            <person name="La Ragione R."/>
            <person name="Hildebrand F."/>
            <person name="Pallen M.J."/>
        </authorList>
    </citation>
    <scope>NUCLEOTIDE SEQUENCE</scope>
    <source>
        <strain evidence="1">ChiHjej13B12-24818</strain>
    </source>
</reference>
<dbReference type="InterPro" id="IPR009351">
    <property type="entry name" value="AlkZ-like"/>
</dbReference>